<keyword evidence="1" id="KW-0812">Transmembrane</keyword>
<dbReference type="PROSITE" id="PS50835">
    <property type="entry name" value="IG_LIKE"/>
    <property type="match status" value="1"/>
</dbReference>
<feature type="transmembrane region" description="Helical" evidence="1">
    <location>
        <begin position="181"/>
        <end position="201"/>
    </location>
</feature>
<accession>A0ABU7ECM2</accession>
<organism evidence="3 4">
    <name type="scientific">Characodon lateralis</name>
    <dbReference type="NCBI Taxonomy" id="208331"/>
    <lineage>
        <taxon>Eukaryota</taxon>
        <taxon>Metazoa</taxon>
        <taxon>Chordata</taxon>
        <taxon>Craniata</taxon>
        <taxon>Vertebrata</taxon>
        <taxon>Euteleostomi</taxon>
        <taxon>Actinopterygii</taxon>
        <taxon>Neopterygii</taxon>
        <taxon>Teleostei</taxon>
        <taxon>Neoteleostei</taxon>
        <taxon>Acanthomorphata</taxon>
        <taxon>Ovalentaria</taxon>
        <taxon>Atherinomorphae</taxon>
        <taxon>Cyprinodontiformes</taxon>
        <taxon>Goodeidae</taxon>
        <taxon>Characodon</taxon>
    </lineage>
</organism>
<dbReference type="SUPFAM" id="SSF48726">
    <property type="entry name" value="Immunoglobulin"/>
    <property type="match status" value="1"/>
</dbReference>
<comment type="caution">
    <text evidence="3">The sequence shown here is derived from an EMBL/GenBank/DDBJ whole genome shotgun (WGS) entry which is preliminary data.</text>
</comment>
<reference evidence="3 4" key="1">
    <citation type="submission" date="2021-06" db="EMBL/GenBank/DDBJ databases">
        <authorList>
            <person name="Palmer J.M."/>
        </authorList>
    </citation>
    <scope>NUCLEOTIDE SEQUENCE [LARGE SCALE GENOMIC DNA]</scope>
    <source>
        <strain evidence="3 4">CL_MEX2019</strain>
        <tissue evidence="3">Muscle</tissue>
    </source>
</reference>
<evidence type="ECO:0000313" key="3">
    <source>
        <dbReference type="EMBL" id="MED6285017.1"/>
    </source>
</evidence>
<keyword evidence="4" id="KW-1185">Reference proteome</keyword>
<dbReference type="Proteomes" id="UP001352852">
    <property type="component" value="Unassembled WGS sequence"/>
</dbReference>
<keyword evidence="1" id="KW-0472">Membrane</keyword>
<evidence type="ECO:0000256" key="1">
    <source>
        <dbReference type="SAM" id="Phobius"/>
    </source>
</evidence>
<feature type="domain" description="Ig-like" evidence="2">
    <location>
        <begin position="19"/>
        <end position="75"/>
    </location>
</feature>
<name>A0ABU7ECM2_9TELE</name>
<dbReference type="InterPro" id="IPR036179">
    <property type="entry name" value="Ig-like_dom_sf"/>
</dbReference>
<keyword evidence="1" id="KW-1133">Transmembrane helix</keyword>
<evidence type="ECO:0000313" key="4">
    <source>
        <dbReference type="Proteomes" id="UP001352852"/>
    </source>
</evidence>
<dbReference type="EMBL" id="JAHUTJ010051963">
    <property type="protein sequence ID" value="MED6285017.1"/>
    <property type="molecule type" value="Genomic_DNA"/>
</dbReference>
<dbReference type="InterPro" id="IPR007110">
    <property type="entry name" value="Ig-like_dom"/>
</dbReference>
<dbReference type="InterPro" id="IPR013783">
    <property type="entry name" value="Ig-like_fold"/>
</dbReference>
<proteinExistence type="predicted"/>
<evidence type="ECO:0000259" key="2">
    <source>
        <dbReference type="PROSITE" id="PS50835"/>
    </source>
</evidence>
<protein>
    <recommendedName>
        <fullName evidence="2">Ig-like domain-containing protein</fullName>
    </recommendedName>
</protein>
<sequence length="272" mass="30506">MLQYIAAARHQSFITIKAGDGDTLSCENAIQGQINCDSIEWTFTGPGSTAETITVEEAGEYTCRQICLDQQYTVSNVYLSVVTIAEQRDNNKVTLDCVVSGQINCRHTVEWLYEDKEKVSSDLQRVPQVCQESVTFQTSYLHQNSKSSRLLRCKVTEQDTGKVQFFALHPLTSDEIPDWPWWYILLGLAASLIIVLAVIRWKKTTRQRGQMEHKEARTVDSGDIISYAFISFTRKPEKKAKISNTVTYSSVKTSSFAAGASSGSDSIYSTIR</sequence>
<gene>
    <name evidence="3" type="ORF">CHARACLAT_024791</name>
</gene>
<dbReference type="Gene3D" id="2.60.40.10">
    <property type="entry name" value="Immunoglobulins"/>
    <property type="match status" value="1"/>
</dbReference>